<dbReference type="GO" id="GO:0005737">
    <property type="term" value="C:cytoplasm"/>
    <property type="evidence" value="ECO:0007669"/>
    <property type="project" value="UniProtKB-SubCell"/>
</dbReference>
<reference evidence="6 7" key="1">
    <citation type="submission" date="2017-06" db="EMBL/GenBank/DDBJ databases">
        <authorList>
            <person name="Kim H.J."/>
            <person name="Triplett B.A."/>
        </authorList>
    </citation>
    <scope>NUCLEOTIDE SEQUENCE [LARGE SCALE GENOMIC DNA]</scope>
    <source>
        <strain evidence="6 7">DSM 8800</strain>
    </source>
</reference>
<dbReference type="GO" id="GO:0008168">
    <property type="term" value="F:methyltransferase activity"/>
    <property type="evidence" value="ECO:0007669"/>
    <property type="project" value="UniProtKB-KW"/>
</dbReference>
<dbReference type="Pfam" id="PF00464">
    <property type="entry name" value="SHMT"/>
    <property type="match status" value="1"/>
</dbReference>
<dbReference type="NCBIfam" id="NF000586">
    <property type="entry name" value="PRK00011.1"/>
    <property type="match status" value="1"/>
</dbReference>
<dbReference type="EC" id="2.1.2.1" evidence="3"/>
<comment type="subcellular location">
    <subcellularLocation>
        <location evidence="3">Cytoplasm</location>
    </subcellularLocation>
</comment>
<keyword evidence="7" id="KW-1185">Reference proteome</keyword>
<accession>A0A238VB51</accession>
<organism evidence="6 7">
    <name type="scientific">Halorubrum vacuolatum</name>
    <name type="common">Natronobacterium vacuolatum</name>
    <dbReference type="NCBI Taxonomy" id="63740"/>
    <lineage>
        <taxon>Archaea</taxon>
        <taxon>Methanobacteriati</taxon>
        <taxon>Methanobacteriota</taxon>
        <taxon>Stenosarchaea group</taxon>
        <taxon>Halobacteria</taxon>
        <taxon>Halobacteriales</taxon>
        <taxon>Haloferacaceae</taxon>
        <taxon>Halorubrum</taxon>
    </lineage>
</organism>
<proteinExistence type="inferred from homology"/>
<dbReference type="CDD" id="cd00378">
    <property type="entry name" value="SHMT"/>
    <property type="match status" value="1"/>
</dbReference>
<dbReference type="InterPro" id="IPR049943">
    <property type="entry name" value="Ser_HO-MeTrfase-like"/>
</dbReference>
<protein>
    <recommendedName>
        <fullName evidence="3">Serine hydroxymethyltransferase</fullName>
        <shortName evidence="3">SHMT</shortName>
        <shortName evidence="3">Serine methylase</shortName>
        <ecNumber evidence="3">2.1.2.1</ecNumber>
    </recommendedName>
</protein>
<comment type="cofactor">
    <cofactor evidence="1 3 4">
        <name>pyridoxal 5'-phosphate</name>
        <dbReference type="ChEBI" id="CHEBI:597326"/>
    </cofactor>
</comment>
<dbReference type="UniPathway" id="UPA00193"/>
<dbReference type="GO" id="GO:0019264">
    <property type="term" value="P:glycine biosynthetic process from serine"/>
    <property type="evidence" value="ECO:0007669"/>
    <property type="project" value="InterPro"/>
</dbReference>
<evidence type="ECO:0000256" key="2">
    <source>
        <dbReference type="ARBA" id="ARBA00022898"/>
    </source>
</evidence>
<evidence type="ECO:0000259" key="5">
    <source>
        <dbReference type="Pfam" id="PF00464"/>
    </source>
</evidence>
<dbReference type="InterPro" id="IPR015424">
    <property type="entry name" value="PyrdxlP-dep_Trfase"/>
</dbReference>
<dbReference type="GO" id="GO:0032259">
    <property type="term" value="P:methylation"/>
    <property type="evidence" value="ECO:0007669"/>
    <property type="project" value="UniProtKB-KW"/>
</dbReference>
<comment type="caution">
    <text evidence="3">Lacks conserved residue(s) required for the propagation of feature annotation.</text>
</comment>
<dbReference type="HAMAP" id="MF_00051">
    <property type="entry name" value="SHMT"/>
    <property type="match status" value="1"/>
</dbReference>
<keyword evidence="6" id="KW-0489">Methyltransferase</keyword>
<dbReference type="InterPro" id="IPR015421">
    <property type="entry name" value="PyrdxlP-dep_Trfase_major"/>
</dbReference>
<evidence type="ECO:0000313" key="6">
    <source>
        <dbReference type="EMBL" id="SNR31267.1"/>
    </source>
</evidence>
<dbReference type="PANTHER" id="PTHR11680">
    <property type="entry name" value="SERINE HYDROXYMETHYLTRANSFERASE"/>
    <property type="match status" value="1"/>
</dbReference>
<evidence type="ECO:0000256" key="1">
    <source>
        <dbReference type="ARBA" id="ARBA00001933"/>
    </source>
</evidence>
<comment type="pathway">
    <text evidence="3">One-carbon metabolism; tetrahydrofolate interconversion.</text>
</comment>
<dbReference type="PIRSF" id="PIRSF000412">
    <property type="entry name" value="SHMT"/>
    <property type="match status" value="1"/>
</dbReference>
<dbReference type="PANTHER" id="PTHR11680:SF35">
    <property type="entry name" value="SERINE HYDROXYMETHYLTRANSFERASE 1"/>
    <property type="match status" value="1"/>
</dbReference>
<evidence type="ECO:0000256" key="3">
    <source>
        <dbReference type="HAMAP-Rule" id="MF_00051"/>
    </source>
</evidence>
<comment type="function">
    <text evidence="3">Catalyzes the reversible interconversion of serine and glycine with tetrahydrofolate (THF) serving as the one-carbon carrier. Also exhibits THF-independent aldolase activity toward beta-hydroxyamino acids, producing glycine and aldehydes, via a retro-aldol mechanism.</text>
</comment>
<dbReference type="GO" id="GO:0030170">
    <property type="term" value="F:pyridoxal phosphate binding"/>
    <property type="evidence" value="ECO:0007669"/>
    <property type="project" value="UniProtKB-UniRule"/>
</dbReference>
<keyword evidence="3" id="KW-0554">One-carbon metabolism</keyword>
<dbReference type="InterPro" id="IPR015422">
    <property type="entry name" value="PyrdxlP-dep_Trfase_small"/>
</dbReference>
<evidence type="ECO:0000256" key="4">
    <source>
        <dbReference type="PIRSR" id="PIRSR000412-50"/>
    </source>
</evidence>
<dbReference type="EMBL" id="FZNQ01000002">
    <property type="protein sequence ID" value="SNR31267.1"/>
    <property type="molecule type" value="Genomic_DNA"/>
</dbReference>
<dbReference type="InterPro" id="IPR001085">
    <property type="entry name" value="Ser_HO-MeTrfase"/>
</dbReference>
<dbReference type="Gene3D" id="3.90.1150.10">
    <property type="entry name" value="Aspartate Aminotransferase, domain 1"/>
    <property type="match status" value="1"/>
</dbReference>
<gene>
    <name evidence="3" type="primary">glyA</name>
    <name evidence="6" type="ORF">SAMN06264855_102160</name>
</gene>
<dbReference type="RefSeq" id="WP_089383614.1">
    <property type="nucleotide sequence ID" value="NZ_FZNQ01000002.1"/>
</dbReference>
<feature type="binding site" evidence="3">
    <location>
        <begin position="123"/>
        <end position="125"/>
    </location>
    <ligand>
        <name>(6S)-5,6,7,8-tetrahydrofolate</name>
        <dbReference type="ChEBI" id="CHEBI:57453"/>
    </ligand>
</feature>
<dbReference type="Proteomes" id="UP000198397">
    <property type="component" value="Unassembled WGS sequence"/>
</dbReference>
<keyword evidence="3" id="KW-0963">Cytoplasm</keyword>
<keyword evidence="3 6" id="KW-0808">Transferase</keyword>
<dbReference type="OrthoDB" id="5821at2157"/>
<keyword evidence="2 3" id="KW-0663">Pyridoxal phosphate</keyword>
<dbReference type="AlphaFoldDB" id="A0A238VB51"/>
<name>A0A238VB51_HALVU</name>
<dbReference type="InterPro" id="IPR039429">
    <property type="entry name" value="SHMT-like_dom"/>
</dbReference>
<evidence type="ECO:0000313" key="7">
    <source>
        <dbReference type="Proteomes" id="UP000198397"/>
    </source>
</evidence>
<comment type="similarity">
    <text evidence="3">Belongs to the SHMT family.</text>
</comment>
<dbReference type="GO" id="GO:0004372">
    <property type="term" value="F:glycine hydroxymethyltransferase activity"/>
    <property type="evidence" value="ECO:0007669"/>
    <property type="project" value="UniProtKB-EC"/>
</dbReference>
<dbReference type="GO" id="GO:0035999">
    <property type="term" value="P:tetrahydrofolate interconversion"/>
    <property type="evidence" value="ECO:0007669"/>
    <property type="project" value="UniProtKB-UniRule"/>
</dbReference>
<dbReference type="SUPFAM" id="SSF53383">
    <property type="entry name" value="PLP-dependent transferases"/>
    <property type="match status" value="1"/>
</dbReference>
<dbReference type="Gene3D" id="3.40.640.10">
    <property type="entry name" value="Type I PLP-dependent aspartate aminotransferase-like (Major domain)"/>
    <property type="match status" value="1"/>
</dbReference>
<comment type="catalytic activity">
    <reaction evidence="3">
        <text>(6R)-5,10-methylene-5,6,7,8-tetrahydrofolate + glycine + H2O = (6S)-5,6,7,8-tetrahydrofolate + L-serine</text>
        <dbReference type="Rhea" id="RHEA:15481"/>
        <dbReference type="ChEBI" id="CHEBI:15377"/>
        <dbReference type="ChEBI" id="CHEBI:15636"/>
        <dbReference type="ChEBI" id="CHEBI:33384"/>
        <dbReference type="ChEBI" id="CHEBI:57305"/>
        <dbReference type="ChEBI" id="CHEBI:57453"/>
        <dbReference type="EC" id="2.1.2.1"/>
    </reaction>
</comment>
<sequence>MPYDLLTSTDNAIGDAIEREHQLQRRNLMMIASENEASDAVKRAQGTMLTNRNALGYPDSRLYPGSQHIDEIESLAIAYAEELWSAEHVNVQPHSGSLANLAVYLAVLNPGDKILALDPQDGGHITHGSDHHVSGELYDTEFYHLDPESGAIDYRSLEERADRIDPDLIISGYSTYPREIDWQRIQAIANRTNAYHLADIAHLSGLIAAGRFPSPVGIADFCTSSTYKTIRAGRGGMILCDHAYAEAVDNALFPMLQGGATMSNIAGKAIGFAEARTDAFKTYIDQVIANARTLSEALVERGLEIFTGGTDTHIVLIDLRHADEGRSGRDVEHALEKAGIIANRVSLPHTQHATNTDGIRLGTTSITANGLETRHMEHVADFIARAIENVTNDSALETISQEITEFTETAYHPSP</sequence>
<comment type="subunit">
    <text evidence="3">Homodimer.</text>
</comment>
<feature type="modified residue" description="N6-(pyridoxal phosphate)lysine" evidence="3 4">
    <location>
        <position position="228"/>
    </location>
</feature>
<feature type="domain" description="Serine hydroxymethyltransferase-like" evidence="5">
    <location>
        <begin position="7"/>
        <end position="383"/>
    </location>
</feature>